<comment type="caution">
    <text evidence="1">The sequence shown here is derived from an EMBL/GenBank/DDBJ whole genome shotgun (WGS) entry which is preliminary data.</text>
</comment>
<name>A0AA41XIU6_9MICO</name>
<evidence type="ECO:0000313" key="1">
    <source>
        <dbReference type="EMBL" id="MCS5725981.1"/>
    </source>
</evidence>
<dbReference type="EMBL" id="JANLCK010000004">
    <property type="protein sequence ID" value="MCS5725981.1"/>
    <property type="molecule type" value="Genomic_DNA"/>
</dbReference>
<evidence type="ECO:0000313" key="2">
    <source>
        <dbReference type="Proteomes" id="UP001165587"/>
    </source>
</evidence>
<reference evidence="1" key="1">
    <citation type="submission" date="2022-08" db="EMBL/GenBank/DDBJ databases">
        <authorList>
            <person name="Deng Y."/>
            <person name="Han X.-F."/>
            <person name="Zhang Y.-Q."/>
        </authorList>
    </citation>
    <scope>NUCLEOTIDE SEQUENCE</scope>
    <source>
        <strain evidence="1">CPCC 203407</strain>
    </source>
</reference>
<dbReference type="AlphaFoldDB" id="A0AA41XIU6"/>
<dbReference type="RefSeq" id="WP_259526661.1">
    <property type="nucleotide sequence ID" value="NZ_JANLCK010000004.1"/>
</dbReference>
<gene>
    <name evidence="1" type="ORF">N1028_08730</name>
</gene>
<keyword evidence="2" id="KW-1185">Reference proteome</keyword>
<organism evidence="1 2">
    <name type="scientific">Herbiconiux oxytropis</name>
    <dbReference type="NCBI Taxonomy" id="2970915"/>
    <lineage>
        <taxon>Bacteria</taxon>
        <taxon>Bacillati</taxon>
        <taxon>Actinomycetota</taxon>
        <taxon>Actinomycetes</taxon>
        <taxon>Micrococcales</taxon>
        <taxon>Microbacteriaceae</taxon>
        <taxon>Herbiconiux</taxon>
    </lineage>
</organism>
<protein>
    <submittedName>
        <fullName evidence="1">Uncharacterized protein</fullName>
    </submittedName>
</protein>
<sequence length="134" mass="14499">MTDAPAGAMTEPIESDHELGRVVEDVVGAAIVDRVWLLFLDGERRVLPTLLPVDGFRLGDPLTNGEVRALIRLAEGVAATIDAVEAVVVWERVGGRRLLAAERVLVDRLTALFPLDGLVLRAQFLSHSLGVLKL</sequence>
<proteinExistence type="predicted"/>
<dbReference type="Proteomes" id="UP001165587">
    <property type="component" value="Unassembled WGS sequence"/>
</dbReference>
<accession>A0AA41XIU6</accession>